<dbReference type="PANTHER" id="PTHR24276:SF98">
    <property type="entry name" value="FI18310P1-RELATED"/>
    <property type="match status" value="1"/>
</dbReference>
<dbReference type="InterPro" id="IPR001314">
    <property type="entry name" value="Peptidase_S1A"/>
</dbReference>
<evidence type="ECO:0000256" key="1">
    <source>
        <dbReference type="ARBA" id="ARBA00007664"/>
    </source>
</evidence>
<dbReference type="InterPro" id="IPR018114">
    <property type="entry name" value="TRYPSIN_HIS"/>
</dbReference>
<dbReference type="PROSITE" id="PS00134">
    <property type="entry name" value="TRYPSIN_HIS"/>
    <property type="match status" value="1"/>
</dbReference>
<dbReference type="SMART" id="SM00020">
    <property type="entry name" value="Tryp_SPc"/>
    <property type="match status" value="1"/>
</dbReference>
<dbReference type="AlphaFoldDB" id="A0A895XLL3"/>
<dbReference type="InterPro" id="IPR033116">
    <property type="entry name" value="TRYPSIN_SER"/>
</dbReference>
<organism evidence="6 7">
    <name type="scientific">Natronoglycomyces albus</name>
    <dbReference type="NCBI Taxonomy" id="2811108"/>
    <lineage>
        <taxon>Bacteria</taxon>
        <taxon>Bacillati</taxon>
        <taxon>Actinomycetota</taxon>
        <taxon>Actinomycetes</taxon>
        <taxon>Glycomycetales</taxon>
        <taxon>Glycomycetaceae</taxon>
        <taxon>Natronoglycomyces</taxon>
    </lineage>
</organism>
<dbReference type="PROSITE" id="PS50240">
    <property type="entry name" value="TRYPSIN_DOM"/>
    <property type="match status" value="1"/>
</dbReference>
<keyword evidence="7" id="KW-1185">Reference proteome</keyword>
<evidence type="ECO:0000259" key="5">
    <source>
        <dbReference type="PROSITE" id="PS50240"/>
    </source>
</evidence>
<evidence type="ECO:0000256" key="3">
    <source>
        <dbReference type="RuleBase" id="RU363034"/>
    </source>
</evidence>
<keyword evidence="3 6" id="KW-0645">Protease</keyword>
<feature type="domain" description="Peptidase S1" evidence="5">
    <location>
        <begin position="55"/>
        <end position="287"/>
    </location>
</feature>
<dbReference type="SUPFAM" id="SSF50494">
    <property type="entry name" value="Trypsin-like serine proteases"/>
    <property type="match status" value="1"/>
</dbReference>
<dbReference type="SUPFAM" id="SSF49785">
    <property type="entry name" value="Galactose-binding domain-like"/>
    <property type="match status" value="1"/>
</dbReference>
<dbReference type="InterPro" id="IPR008979">
    <property type="entry name" value="Galactose-bd-like_sf"/>
</dbReference>
<keyword evidence="3" id="KW-0720">Serine protease</keyword>
<reference evidence="6" key="1">
    <citation type="submission" date="2021-02" db="EMBL/GenBank/DDBJ databases">
        <title>Natronoglycomyces albus gen. nov., sp. nov, a haloalkaliphilic actinobacterium from a soda solonchak soil.</title>
        <authorList>
            <person name="Sorokin D.Y."/>
            <person name="Khijniak T.V."/>
            <person name="Zakharycheva A.P."/>
            <person name="Boueva O.V."/>
            <person name="Ariskina E.V."/>
            <person name="Hahnke R.L."/>
            <person name="Bunk B."/>
            <person name="Sproer C."/>
            <person name="Schumann P."/>
            <person name="Evtushenko L.I."/>
            <person name="Kublanov I.V."/>
        </authorList>
    </citation>
    <scope>NUCLEOTIDE SEQUENCE</scope>
    <source>
        <strain evidence="6">DSM 106290</strain>
    </source>
</reference>
<evidence type="ECO:0000313" key="7">
    <source>
        <dbReference type="Proteomes" id="UP000662939"/>
    </source>
</evidence>
<evidence type="ECO:0000256" key="4">
    <source>
        <dbReference type="SAM" id="SignalP"/>
    </source>
</evidence>
<dbReference type="InterPro" id="IPR050430">
    <property type="entry name" value="Peptidase_S1"/>
</dbReference>
<dbReference type="Gene3D" id="2.60.120.260">
    <property type="entry name" value="Galactose-binding domain-like"/>
    <property type="match status" value="1"/>
</dbReference>
<dbReference type="GO" id="GO:0004252">
    <property type="term" value="F:serine-type endopeptidase activity"/>
    <property type="evidence" value="ECO:0007669"/>
    <property type="project" value="InterPro"/>
</dbReference>
<protein>
    <submittedName>
        <fullName evidence="6">Trypsin-like serine protease</fullName>
    </submittedName>
</protein>
<dbReference type="KEGG" id="nav:JQS30_13005"/>
<dbReference type="Pfam" id="PF00089">
    <property type="entry name" value="Trypsin"/>
    <property type="match status" value="1"/>
</dbReference>
<dbReference type="GO" id="GO:0006508">
    <property type="term" value="P:proteolysis"/>
    <property type="evidence" value="ECO:0007669"/>
    <property type="project" value="UniProtKB-KW"/>
</dbReference>
<dbReference type="InterPro" id="IPR043504">
    <property type="entry name" value="Peptidase_S1_PA_chymotrypsin"/>
</dbReference>
<feature type="signal peptide" evidence="4">
    <location>
        <begin position="1"/>
        <end position="27"/>
    </location>
</feature>
<dbReference type="InterPro" id="IPR001254">
    <property type="entry name" value="Trypsin_dom"/>
</dbReference>
<keyword evidence="2" id="KW-1015">Disulfide bond</keyword>
<dbReference type="Proteomes" id="UP000662939">
    <property type="component" value="Chromosome"/>
</dbReference>
<keyword evidence="4" id="KW-0732">Signal</keyword>
<dbReference type="PRINTS" id="PR00722">
    <property type="entry name" value="CHYMOTRYPSIN"/>
</dbReference>
<comment type="similarity">
    <text evidence="1">Belongs to the peptidase S1 family.</text>
</comment>
<dbReference type="EMBL" id="CP070496">
    <property type="protein sequence ID" value="QSB04682.1"/>
    <property type="molecule type" value="Genomic_DNA"/>
</dbReference>
<evidence type="ECO:0000313" key="6">
    <source>
        <dbReference type="EMBL" id="QSB04682.1"/>
    </source>
</evidence>
<proteinExistence type="inferred from homology"/>
<feature type="chain" id="PRO_5034496697" evidence="4">
    <location>
        <begin position="28"/>
        <end position="501"/>
    </location>
</feature>
<gene>
    <name evidence="6" type="ORF">JQS30_13005</name>
</gene>
<dbReference type="CDD" id="cd00190">
    <property type="entry name" value="Tryp_SPc"/>
    <property type="match status" value="1"/>
</dbReference>
<dbReference type="PANTHER" id="PTHR24276">
    <property type="entry name" value="POLYSERASE-RELATED"/>
    <property type="match status" value="1"/>
</dbReference>
<sequence length="501" mass="51502">MTFKKVMAGIAITALAVALPWAATAHAEPTEVPPEVSTAANPTDQLLADEASTTIVNGTPASYVDHPFIITGLRVGGGGPQGASCTASVVNERQVITAAHCMIDVSGAKSYLYGDDDLNSPGDELWRSEVVEYLPHPNYGGPNGWRQGHDVAIVTVADDIPVAPSDWVTVATSADSGLTQPGAEAFTLGFGQQSSGGASGVLMGTTLPINNHNDCQVFDVVVNPDQMICAGYNDGRTGICSGDSGGPLIVDGVVVGITSWGSSMCDRYSIFAKMTGQLGDWVDSVLDQEPPEGFTISVDPASGEVDAGESVTATVNTETLAGSDPQEVTLSHTGSGADVTVEFASETIISGESTDVTFTAAAEAADALVDITITGSGTVDHSTGYTLTIGDGPPAPDCFAENNSAQPIQFGWMTTSNLTLECGGATGTITVDIDVTHAAASDLWYMLVAPNGTTHTLKNIGQPDSGTYTANVGTVSGTYTLQIFNLSFQDGTLNAWSAGQS</sequence>
<accession>A0A895XLL3</accession>
<dbReference type="RefSeq" id="WP_213170678.1">
    <property type="nucleotide sequence ID" value="NZ_CP070496.1"/>
</dbReference>
<dbReference type="Gene3D" id="2.40.10.10">
    <property type="entry name" value="Trypsin-like serine proteases"/>
    <property type="match status" value="1"/>
</dbReference>
<dbReference type="PROSITE" id="PS00135">
    <property type="entry name" value="TRYPSIN_SER"/>
    <property type="match status" value="1"/>
</dbReference>
<name>A0A895XLL3_9ACTN</name>
<keyword evidence="3" id="KW-0378">Hydrolase</keyword>
<dbReference type="InterPro" id="IPR009003">
    <property type="entry name" value="Peptidase_S1_PA"/>
</dbReference>
<evidence type="ECO:0000256" key="2">
    <source>
        <dbReference type="ARBA" id="ARBA00023157"/>
    </source>
</evidence>